<accession>A0AAU2ACI5</accession>
<feature type="region of interest" description="Disordered" evidence="1">
    <location>
        <begin position="113"/>
        <end position="140"/>
    </location>
</feature>
<reference evidence="2" key="1">
    <citation type="submission" date="2022-10" db="EMBL/GenBank/DDBJ databases">
        <title>The complete genomes of actinobacterial strains from the NBC collection.</title>
        <authorList>
            <person name="Joergensen T.S."/>
            <person name="Alvarez Arevalo M."/>
            <person name="Sterndorff E.B."/>
            <person name="Faurdal D."/>
            <person name="Vuksanovic O."/>
            <person name="Mourched A.-S."/>
            <person name="Charusanti P."/>
            <person name="Shaw S."/>
            <person name="Blin K."/>
            <person name="Weber T."/>
        </authorList>
    </citation>
    <scope>NUCLEOTIDE SEQUENCE</scope>
    <source>
        <strain evidence="2">NBC_00093</strain>
    </source>
</reference>
<dbReference type="AlphaFoldDB" id="A0AAU2ACI5"/>
<evidence type="ECO:0000256" key="1">
    <source>
        <dbReference type="SAM" id="MobiDB-lite"/>
    </source>
</evidence>
<proteinExistence type="predicted"/>
<gene>
    <name evidence="2" type="ORF">OHA22_46385</name>
</gene>
<name>A0AAU2ACI5_9ACTN</name>
<dbReference type="EMBL" id="CP108222">
    <property type="protein sequence ID" value="WTT22456.1"/>
    <property type="molecule type" value="Genomic_DNA"/>
</dbReference>
<sequence length="140" mass="14862">MAITQCGWEPLTRLLPRPDQPELPAIRLGGLVRGSSPGLYDALRRRPSSRFPFFSERSFPAAVPAEPAEAAHSGGAVLTYVSHADTNRVLRLTTDAECHDATGPAHMVIRLGYGPAGPPSPRRDPTVSAPGSTNPVPPCC</sequence>
<evidence type="ECO:0000313" key="2">
    <source>
        <dbReference type="EMBL" id="WTT22456.1"/>
    </source>
</evidence>
<protein>
    <submittedName>
        <fullName evidence="2">Uncharacterized protein</fullName>
    </submittedName>
</protein>
<organism evidence="2">
    <name type="scientific">Streptomyces sp. NBC_00093</name>
    <dbReference type="NCBI Taxonomy" id="2975649"/>
    <lineage>
        <taxon>Bacteria</taxon>
        <taxon>Bacillati</taxon>
        <taxon>Actinomycetota</taxon>
        <taxon>Actinomycetes</taxon>
        <taxon>Kitasatosporales</taxon>
        <taxon>Streptomycetaceae</taxon>
        <taxon>Streptomyces</taxon>
    </lineage>
</organism>